<gene>
    <name evidence="4" type="ORF">SAMN04488047_13423</name>
</gene>
<protein>
    <submittedName>
        <fullName evidence="4">Glycosyltransferase involved in cell wall bisynthesis</fullName>
    </submittedName>
</protein>
<accession>A0A1I5VQP1</accession>
<dbReference type="Pfam" id="PF13439">
    <property type="entry name" value="Glyco_transf_4"/>
    <property type="match status" value="1"/>
</dbReference>
<proteinExistence type="predicted"/>
<dbReference type="PANTHER" id="PTHR12526">
    <property type="entry name" value="GLYCOSYLTRANSFERASE"/>
    <property type="match status" value="1"/>
</dbReference>
<evidence type="ECO:0000313" key="5">
    <source>
        <dbReference type="Proteomes" id="UP000199356"/>
    </source>
</evidence>
<evidence type="ECO:0000259" key="3">
    <source>
        <dbReference type="Pfam" id="PF13439"/>
    </source>
</evidence>
<dbReference type="EMBL" id="FOXA01000034">
    <property type="protein sequence ID" value="SFQ09815.1"/>
    <property type="molecule type" value="Genomic_DNA"/>
</dbReference>
<dbReference type="PANTHER" id="PTHR12526:SF510">
    <property type="entry name" value="D-INOSITOL 3-PHOSPHATE GLYCOSYLTRANSFERASE"/>
    <property type="match status" value="1"/>
</dbReference>
<feature type="domain" description="Glycosyltransferase subfamily 4-like N-terminal" evidence="3">
    <location>
        <begin position="37"/>
        <end position="190"/>
    </location>
</feature>
<evidence type="ECO:0000256" key="2">
    <source>
        <dbReference type="ARBA" id="ARBA00022679"/>
    </source>
</evidence>
<reference evidence="4 5" key="1">
    <citation type="submission" date="2016-10" db="EMBL/GenBank/DDBJ databases">
        <authorList>
            <person name="de Groot N.N."/>
        </authorList>
    </citation>
    <scope>NUCLEOTIDE SEQUENCE [LARGE SCALE GENOMIC DNA]</scope>
    <source>
        <strain evidence="4 5">DSM 19547</strain>
    </source>
</reference>
<keyword evidence="2 4" id="KW-0808">Transferase</keyword>
<dbReference type="Pfam" id="PF13692">
    <property type="entry name" value="Glyco_trans_1_4"/>
    <property type="match status" value="1"/>
</dbReference>
<name>A0A1I5VQP1_9RHOB</name>
<organism evidence="4 5">
    <name type="scientific">Tranquillimonas alkanivorans</name>
    <dbReference type="NCBI Taxonomy" id="441119"/>
    <lineage>
        <taxon>Bacteria</taxon>
        <taxon>Pseudomonadati</taxon>
        <taxon>Pseudomonadota</taxon>
        <taxon>Alphaproteobacteria</taxon>
        <taxon>Rhodobacterales</taxon>
        <taxon>Roseobacteraceae</taxon>
        <taxon>Tranquillimonas</taxon>
    </lineage>
</organism>
<dbReference type="SUPFAM" id="SSF53756">
    <property type="entry name" value="UDP-Glycosyltransferase/glycogen phosphorylase"/>
    <property type="match status" value="1"/>
</dbReference>
<keyword evidence="5" id="KW-1185">Reference proteome</keyword>
<sequence length="397" mass="44388">MMDGLHPFQTEDTRARIPRAAFEAPTPKALLLVSELEDYTIAFANGLAQHVPVVLAVPRRQYAELAEWFDPAVDLRLLDWPRHRSPSNLAFLAQLVDLVRRERPDIIHALSNNTLWLNLVVPLWRGTPVITTVHDVNVHPGDTETSTLPGWATSLMARQSRNLIVHGEALRQRAAERFKKPLQRVHTLPHPTIIRYADLARRHGLRRQSEEAFTVLFFGRIYAYKGIDLLMRAEALVQNIPNLRIVIAGRGDDPWALRSNMGDPARYDVRHRFIPDRDVTQLFLDADLVALPYSEASQSGVLHIAAAFGKPVVATDVGELGTTIRKFRIGAVVPPNDAGAFAAALEALAADIDLRNRLGARSLAWAEGENAPAKVGAKAERLYRRIRAEHQHREAEA</sequence>
<dbReference type="AlphaFoldDB" id="A0A1I5VQP1"/>
<dbReference type="GO" id="GO:0016757">
    <property type="term" value="F:glycosyltransferase activity"/>
    <property type="evidence" value="ECO:0007669"/>
    <property type="project" value="UniProtKB-KW"/>
</dbReference>
<dbReference type="Gene3D" id="3.40.50.2000">
    <property type="entry name" value="Glycogen Phosphorylase B"/>
    <property type="match status" value="2"/>
</dbReference>
<keyword evidence="1" id="KW-0328">Glycosyltransferase</keyword>
<evidence type="ECO:0000313" key="4">
    <source>
        <dbReference type="EMBL" id="SFQ09815.1"/>
    </source>
</evidence>
<dbReference type="STRING" id="441119.SAMN04488047_13423"/>
<dbReference type="Proteomes" id="UP000199356">
    <property type="component" value="Unassembled WGS sequence"/>
</dbReference>
<evidence type="ECO:0000256" key="1">
    <source>
        <dbReference type="ARBA" id="ARBA00022676"/>
    </source>
</evidence>
<dbReference type="InterPro" id="IPR028098">
    <property type="entry name" value="Glyco_trans_4-like_N"/>
</dbReference>